<feature type="signal peptide" evidence="4">
    <location>
        <begin position="1"/>
        <end position="21"/>
    </location>
</feature>
<reference evidence="5 6" key="1">
    <citation type="submission" date="2023-01" db="EMBL/GenBank/DDBJ databases">
        <title>Analysis of 21 Apiospora genomes using comparative genomics revels a genus with tremendous synthesis potential of carbohydrate active enzymes and secondary metabolites.</title>
        <authorList>
            <person name="Sorensen T."/>
        </authorList>
    </citation>
    <scope>NUCLEOTIDE SEQUENCE [LARGE SCALE GENOMIC DNA]</scope>
    <source>
        <strain evidence="5 6">CBS 33761</strain>
    </source>
</reference>
<accession>A0ABR1U8T2</accession>
<dbReference type="InterPro" id="IPR000675">
    <property type="entry name" value="Cutinase/axe"/>
</dbReference>
<organism evidence="5 6">
    <name type="scientific">Apiospora rasikravindrae</name>
    <dbReference type="NCBI Taxonomy" id="990691"/>
    <lineage>
        <taxon>Eukaryota</taxon>
        <taxon>Fungi</taxon>
        <taxon>Dikarya</taxon>
        <taxon>Ascomycota</taxon>
        <taxon>Pezizomycotina</taxon>
        <taxon>Sordariomycetes</taxon>
        <taxon>Xylariomycetidae</taxon>
        <taxon>Amphisphaeriales</taxon>
        <taxon>Apiosporaceae</taxon>
        <taxon>Apiospora</taxon>
    </lineage>
</organism>
<evidence type="ECO:0000256" key="4">
    <source>
        <dbReference type="SAM" id="SignalP"/>
    </source>
</evidence>
<comment type="caution">
    <text evidence="5">The sequence shown here is derived from an EMBL/GenBank/DDBJ whole genome shotgun (WGS) entry which is preliminary data.</text>
</comment>
<dbReference type="Gene3D" id="3.40.50.1820">
    <property type="entry name" value="alpha/beta hydrolase"/>
    <property type="match status" value="1"/>
</dbReference>
<feature type="compositionally biased region" description="Basic residues" evidence="3">
    <location>
        <begin position="257"/>
        <end position="266"/>
    </location>
</feature>
<dbReference type="EMBL" id="JAQQWK010000001">
    <property type="protein sequence ID" value="KAK8055287.1"/>
    <property type="molecule type" value="Genomic_DNA"/>
</dbReference>
<dbReference type="PANTHER" id="PTHR33630:SF9">
    <property type="entry name" value="CUTINASE 4"/>
    <property type="match status" value="1"/>
</dbReference>
<protein>
    <submittedName>
        <fullName evidence="5">Cutinase-domain-containing protein</fullName>
    </submittedName>
</protein>
<dbReference type="SUPFAM" id="SSF53474">
    <property type="entry name" value="alpha/beta-Hydrolases"/>
    <property type="match status" value="1"/>
</dbReference>
<proteinExistence type="predicted"/>
<keyword evidence="1" id="KW-0378">Hydrolase</keyword>
<evidence type="ECO:0000256" key="3">
    <source>
        <dbReference type="SAM" id="MobiDB-lite"/>
    </source>
</evidence>
<evidence type="ECO:0000256" key="1">
    <source>
        <dbReference type="ARBA" id="ARBA00022801"/>
    </source>
</evidence>
<sequence>MRFQALPTACLALLFGSLSQAQSVSSVSTAAEQTRITCPSGKGVGVIAARGSTEDPGEGRLLAPIIANATVQVPGTTLTSVDYPARLFPDYLGSEQEGVVALTALMRSYVAACPGAPMVLVGYSQGAQVIADVVSNATTPMDNSAQPLSMNDVAGILLIGDPSRVDGKPFNSGTADGDGLFSREDSTALEAMGDKILSICNDGDPVCDRGINIAVHLSYDETNGVEATQFIVSKALNLAAPKEPKAPASNSTTPGANRRRATAWVA</sequence>
<gene>
    <name evidence="5" type="ORF">PG993_000514</name>
</gene>
<dbReference type="PANTHER" id="PTHR33630">
    <property type="entry name" value="CUTINASE RV1984C-RELATED-RELATED"/>
    <property type="match status" value="1"/>
</dbReference>
<evidence type="ECO:0000313" key="5">
    <source>
        <dbReference type="EMBL" id="KAK8055287.1"/>
    </source>
</evidence>
<evidence type="ECO:0000313" key="6">
    <source>
        <dbReference type="Proteomes" id="UP001444661"/>
    </source>
</evidence>
<feature type="chain" id="PRO_5045365940" evidence="4">
    <location>
        <begin position="22"/>
        <end position="266"/>
    </location>
</feature>
<keyword evidence="2" id="KW-1015">Disulfide bond</keyword>
<evidence type="ECO:0000256" key="2">
    <source>
        <dbReference type="ARBA" id="ARBA00023157"/>
    </source>
</evidence>
<keyword evidence="4" id="KW-0732">Signal</keyword>
<keyword evidence="6" id="KW-1185">Reference proteome</keyword>
<feature type="region of interest" description="Disordered" evidence="3">
    <location>
        <begin position="241"/>
        <end position="266"/>
    </location>
</feature>
<dbReference type="SMART" id="SM01110">
    <property type="entry name" value="Cutinase"/>
    <property type="match status" value="1"/>
</dbReference>
<dbReference type="Proteomes" id="UP001444661">
    <property type="component" value="Unassembled WGS sequence"/>
</dbReference>
<dbReference type="Pfam" id="PF01083">
    <property type="entry name" value="Cutinase"/>
    <property type="match status" value="1"/>
</dbReference>
<name>A0ABR1U8T2_9PEZI</name>
<dbReference type="InterPro" id="IPR029058">
    <property type="entry name" value="AB_hydrolase_fold"/>
</dbReference>